<reference evidence="3" key="1">
    <citation type="submission" date="2016-12" db="EMBL/GenBank/DDBJ databases">
        <authorList>
            <person name="Gulvik C.A."/>
        </authorList>
    </citation>
    <scope>NUCLEOTIDE SEQUENCE [LARGE SCALE GENOMIC DNA]</scope>
    <source>
        <strain evidence="3">ATCC 51725</strain>
    </source>
</reference>
<protein>
    <submittedName>
        <fullName evidence="1">Uncharacterized protein</fullName>
    </submittedName>
</protein>
<evidence type="ECO:0000313" key="4">
    <source>
        <dbReference type="Proteomes" id="UP000255213"/>
    </source>
</evidence>
<gene>
    <name evidence="1" type="ORF">BU200_03620</name>
    <name evidence="2" type="ORF">NCTC12957_01185</name>
</gene>
<evidence type="ECO:0000313" key="1">
    <source>
        <dbReference type="EMBL" id="OLF50154.1"/>
    </source>
</evidence>
<name>A0A1Q8EED8_STRAI</name>
<evidence type="ECO:0000313" key="2">
    <source>
        <dbReference type="EMBL" id="SUN07442.1"/>
    </source>
</evidence>
<dbReference type="AlphaFoldDB" id="A0A1Q8EED8"/>
<accession>A0A1Q8EED8</accession>
<sequence length="89" mass="10291">MSTARFISHLPQSIPRLWEQLLDKIGGRTEAVRFVVRPPQRQLDWRISDNQMTTVMFSKFTQLFDYALSVSCSSSSITRCEAVKKPIEK</sequence>
<reference evidence="2 4" key="3">
    <citation type="submission" date="2018-06" db="EMBL/GenBank/DDBJ databases">
        <authorList>
            <consortium name="Pathogen Informatics"/>
            <person name="Doyle S."/>
        </authorList>
    </citation>
    <scope>NUCLEOTIDE SEQUENCE [LARGE SCALE GENOMIC DNA]</scope>
    <source>
        <strain evidence="2 4">NCTC12957</strain>
    </source>
</reference>
<reference evidence="1" key="2">
    <citation type="submission" date="2016-12" db="EMBL/GenBank/DDBJ databases">
        <authorList>
            <person name="Song W.-J."/>
            <person name="Kurnit D.M."/>
        </authorList>
    </citation>
    <scope>NUCLEOTIDE SEQUENCE [LARGE SCALE GENOMIC DNA]</scope>
    <source>
        <strain evidence="1">ATCC 51725</strain>
    </source>
</reference>
<keyword evidence="3" id="KW-1185">Reference proteome</keyword>
<dbReference type="EMBL" id="MSJL01000011">
    <property type="protein sequence ID" value="OLF50154.1"/>
    <property type="molecule type" value="Genomic_DNA"/>
</dbReference>
<dbReference type="Proteomes" id="UP000186437">
    <property type="component" value="Unassembled WGS sequence"/>
</dbReference>
<evidence type="ECO:0000313" key="3">
    <source>
        <dbReference type="Proteomes" id="UP000186437"/>
    </source>
</evidence>
<proteinExistence type="predicted"/>
<organism evidence="1 3">
    <name type="scientific">Streptococcus acidominimus</name>
    <dbReference type="NCBI Taxonomy" id="1326"/>
    <lineage>
        <taxon>Bacteria</taxon>
        <taxon>Bacillati</taxon>
        <taxon>Bacillota</taxon>
        <taxon>Bacilli</taxon>
        <taxon>Lactobacillales</taxon>
        <taxon>Streptococcaceae</taxon>
        <taxon>Streptococcus</taxon>
    </lineage>
</organism>
<dbReference type="EMBL" id="UHEN01000001">
    <property type="protein sequence ID" value="SUN07442.1"/>
    <property type="molecule type" value="Genomic_DNA"/>
</dbReference>
<dbReference type="Proteomes" id="UP000255213">
    <property type="component" value="Unassembled WGS sequence"/>
</dbReference>